<feature type="domain" description="RING-type" evidence="11">
    <location>
        <begin position="91"/>
        <end position="134"/>
    </location>
</feature>
<keyword evidence="4 9" id="KW-0863">Zinc-finger</keyword>
<keyword evidence="8" id="KW-0131">Cell cycle</keyword>
<evidence type="ECO:0000313" key="12">
    <source>
        <dbReference type="EMBL" id="WKA06057.1"/>
    </source>
</evidence>
<dbReference type="SUPFAM" id="SSF57850">
    <property type="entry name" value="RING/U-box"/>
    <property type="match status" value="1"/>
</dbReference>
<keyword evidence="13" id="KW-1185">Reference proteome</keyword>
<accession>A0ABY9DF77</accession>
<dbReference type="PANTHER" id="PTHR11210">
    <property type="entry name" value="RING BOX"/>
    <property type="match status" value="1"/>
</dbReference>
<dbReference type="InterPro" id="IPR001841">
    <property type="entry name" value="Znf_RING"/>
</dbReference>
<keyword evidence="7" id="KW-0862">Zinc</keyword>
<name>A0ABY9DF77_VITVI</name>
<organism evidence="12 13">
    <name type="scientific">Vitis vinifera</name>
    <name type="common">Grape</name>
    <dbReference type="NCBI Taxonomy" id="29760"/>
    <lineage>
        <taxon>Eukaryota</taxon>
        <taxon>Viridiplantae</taxon>
        <taxon>Streptophyta</taxon>
        <taxon>Embryophyta</taxon>
        <taxon>Tracheophyta</taxon>
        <taxon>Spermatophyta</taxon>
        <taxon>Magnoliopsida</taxon>
        <taxon>eudicotyledons</taxon>
        <taxon>Gunneridae</taxon>
        <taxon>Pentapetalae</taxon>
        <taxon>rosids</taxon>
        <taxon>Vitales</taxon>
        <taxon>Vitaceae</taxon>
        <taxon>Viteae</taxon>
        <taxon>Vitis</taxon>
    </lineage>
</organism>
<dbReference type="InterPro" id="IPR051031">
    <property type="entry name" value="RING-box_E3_Ubiquitin_Ligase"/>
</dbReference>
<feature type="region of interest" description="Disordered" evidence="10">
    <location>
        <begin position="1"/>
        <end position="22"/>
    </location>
</feature>
<evidence type="ECO:0000256" key="3">
    <source>
        <dbReference type="ARBA" id="ARBA00022723"/>
    </source>
</evidence>
<keyword evidence="6" id="KW-0833">Ubl conjugation pathway</keyword>
<keyword evidence="2" id="KW-0132">Cell division</keyword>
<dbReference type="InterPro" id="IPR024991">
    <property type="entry name" value="RING-H2_APC11"/>
</dbReference>
<evidence type="ECO:0000256" key="4">
    <source>
        <dbReference type="ARBA" id="ARBA00022771"/>
    </source>
</evidence>
<evidence type="ECO:0000256" key="1">
    <source>
        <dbReference type="ARBA" id="ARBA00013928"/>
    </source>
</evidence>
<evidence type="ECO:0000256" key="10">
    <source>
        <dbReference type="SAM" id="MobiDB-lite"/>
    </source>
</evidence>
<dbReference type="Proteomes" id="UP001227230">
    <property type="component" value="Chromosome 15"/>
</dbReference>
<dbReference type="PROSITE" id="PS50089">
    <property type="entry name" value="ZF_RING_2"/>
    <property type="match status" value="1"/>
</dbReference>
<evidence type="ECO:0000256" key="6">
    <source>
        <dbReference type="ARBA" id="ARBA00022786"/>
    </source>
</evidence>
<evidence type="ECO:0000256" key="9">
    <source>
        <dbReference type="PROSITE-ProRule" id="PRU00175"/>
    </source>
</evidence>
<dbReference type="CDD" id="cd16456">
    <property type="entry name" value="RING-H2_APC11"/>
    <property type="match status" value="1"/>
</dbReference>
<dbReference type="Pfam" id="PF12861">
    <property type="entry name" value="zf-ANAPC11"/>
    <property type="match status" value="1"/>
</dbReference>
<evidence type="ECO:0000313" key="13">
    <source>
        <dbReference type="Proteomes" id="UP001227230"/>
    </source>
</evidence>
<gene>
    <name evidence="12" type="ORF">VitviT2T_023982</name>
</gene>
<dbReference type="Gene3D" id="3.30.40.10">
    <property type="entry name" value="Zinc/RING finger domain, C3HC4 (zinc finger)"/>
    <property type="match status" value="1"/>
</dbReference>
<evidence type="ECO:0000256" key="7">
    <source>
        <dbReference type="ARBA" id="ARBA00022833"/>
    </source>
</evidence>
<evidence type="ECO:0000259" key="11">
    <source>
        <dbReference type="PROSITE" id="PS50089"/>
    </source>
</evidence>
<protein>
    <recommendedName>
        <fullName evidence="1">Anaphase-promoting complex subunit 11</fullName>
    </recommendedName>
</protein>
<proteinExistence type="predicted"/>
<keyword evidence="3" id="KW-0479">Metal-binding</keyword>
<keyword evidence="5" id="KW-0498">Mitosis</keyword>
<evidence type="ECO:0000256" key="8">
    <source>
        <dbReference type="ARBA" id="ARBA00023306"/>
    </source>
</evidence>
<dbReference type="EMBL" id="CP126662">
    <property type="protein sequence ID" value="WKA06057.1"/>
    <property type="molecule type" value="Genomic_DNA"/>
</dbReference>
<reference evidence="12 13" key="1">
    <citation type="journal article" date="2023" name="Hortic Res">
        <title>The complete reference genome for grapevine (Vitis vinifera L.) genetics and breeding.</title>
        <authorList>
            <person name="Shi X."/>
            <person name="Cao S."/>
            <person name="Wang X."/>
            <person name="Huang S."/>
            <person name="Wang Y."/>
            <person name="Liu Z."/>
            <person name="Liu W."/>
            <person name="Leng X."/>
            <person name="Peng Y."/>
            <person name="Wang N."/>
            <person name="Wang Y."/>
            <person name="Ma Z."/>
            <person name="Xu X."/>
            <person name="Zhang F."/>
            <person name="Xue H."/>
            <person name="Zhong H."/>
            <person name="Wang Y."/>
            <person name="Zhang K."/>
            <person name="Velt A."/>
            <person name="Avia K."/>
            <person name="Holtgrawe D."/>
            <person name="Grimplet J."/>
            <person name="Matus J.T."/>
            <person name="Ware D."/>
            <person name="Wu X."/>
            <person name="Wang H."/>
            <person name="Liu C."/>
            <person name="Fang Y."/>
            <person name="Rustenholz C."/>
            <person name="Cheng Z."/>
            <person name="Xiao H."/>
            <person name="Zhou Y."/>
        </authorList>
    </citation>
    <scope>NUCLEOTIDE SEQUENCE [LARGE SCALE GENOMIC DNA]</scope>
    <source>
        <strain evidence="13">cv. Pinot noir / PN40024</strain>
        <tissue evidence="12">Leaf</tissue>
    </source>
</reference>
<evidence type="ECO:0000256" key="5">
    <source>
        <dbReference type="ARBA" id="ARBA00022776"/>
    </source>
</evidence>
<dbReference type="InterPro" id="IPR013083">
    <property type="entry name" value="Znf_RING/FYVE/PHD"/>
</dbReference>
<sequence>MEGGSRSPETRLTKRSLCCPERSPDSERSLLYEQIHSHSQHLLLRVLSFSDPLISKRMKVKILRWHAVASWTWDAQDETCGICRMAFDGCCPDCKLPGDDCPLIWGACNHAFHLHCILKWVNSQTPQAHCPMCRREWQFKG</sequence>
<evidence type="ECO:0000256" key="2">
    <source>
        <dbReference type="ARBA" id="ARBA00022618"/>
    </source>
</evidence>